<proteinExistence type="predicted"/>
<keyword evidence="3" id="KW-1185">Reference proteome</keyword>
<dbReference type="Proteomes" id="UP001320766">
    <property type="component" value="Unassembled WGS sequence"/>
</dbReference>
<accession>A0ABT1KEM9</accession>
<reference evidence="2 3" key="1">
    <citation type="submission" date="2022-06" db="EMBL/GenBank/DDBJ databases">
        <title>Sequencing the genomes of 1000 actinobacteria strains.</title>
        <authorList>
            <person name="Klenk H.-P."/>
        </authorList>
    </citation>
    <scope>NUCLEOTIDE SEQUENCE [LARGE SCALE GENOMIC DNA]</scope>
    <source>
        <strain evidence="2 3">DSM 44170</strain>
    </source>
</reference>
<keyword evidence="1" id="KW-0732">Signal</keyword>
<protein>
    <recommendedName>
        <fullName evidence="4">Secreted protein</fullName>
    </recommendedName>
</protein>
<feature type="signal peptide" evidence="1">
    <location>
        <begin position="1"/>
        <end position="20"/>
    </location>
</feature>
<evidence type="ECO:0008006" key="4">
    <source>
        <dbReference type="Google" id="ProtNLM"/>
    </source>
</evidence>
<dbReference type="EMBL" id="JAMZEC010000001">
    <property type="protein sequence ID" value="MCP2352074.1"/>
    <property type="molecule type" value="Genomic_DNA"/>
</dbReference>
<comment type="caution">
    <text evidence="2">The sequence shown here is derived from an EMBL/GenBank/DDBJ whole genome shotgun (WGS) entry which is preliminary data.</text>
</comment>
<evidence type="ECO:0000313" key="3">
    <source>
        <dbReference type="Proteomes" id="UP001320766"/>
    </source>
</evidence>
<evidence type="ECO:0000313" key="2">
    <source>
        <dbReference type="EMBL" id="MCP2352074.1"/>
    </source>
</evidence>
<feature type="chain" id="PRO_5047175304" description="Secreted protein" evidence="1">
    <location>
        <begin position="21"/>
        <end position="126"/>
    </location>
</feature>
<name>A0ABT1KEM9_9ACTN</name>
<organism evidence="2 3">
    <name type="scientific">Nonomuraea roseoviolacea subsp. carminata</name>
    <dbReference type="NCBI Taxonomy" id="160689"/>
    <lineage>
        <taxon>Bacteria</taxon>
        <taxon>Bacillati</taxon>
        <taxon>Actinomycetota</taxon>
        <taxon>Actinomycetes</taxon>
        <taxon>Streptosporangiales</taxon>
        <taxon>Streptosporangiaceae</taxon>
        <taxon>Nonomuraea</taxon>
    </lineage>
</organism>
<evidence type="ECO:0000256" key="1">
    <source>
        <dbReference type="SAM" id="SignalP"/>
    </source>
</evidence>
<sequence>MRTRLAAALVLLLHLLAPIAANGPAPTSAGEPGWLAPPSHPSSVQALAAVLTHVLRAPGHPHEERASRGHPLAMAPAASGGLAVLPGTAVPVLGSRRAAVVDALIPLRPRPDRRAAPARAPPASTR</sequence>
<dbReference type="RefSeq" id="WP_253779033.1">
    <property type="nucleotide sequence ID" value="NZ_BAAAVE010000011.1"/>
</dbReference>
<gene>
    <name evidence="2" type="ORF">HD595_008196</name>
</gene>